<gene>
    <name evidence="2" type="ORF">PLEPLA_LOCUS5803</name>
</gene>
<dbReference type="AlphaFoldDB" id="A0A9N7TRU1"/>
<organism evidence="2 3">
    <name type="scientific">Pleuronectes platessa</name>
    <name type="common">European plaice</name>
    <dbReference type="NCBI Taxonomy" id="8262"/>
    <lineage>
        <taxon>Eukaryota</taxon>
        <taxon>Metazoa</taxon>
        <taxon>Chordata</taxon>
        <taxon>Craniata</taxon>
        <taxon>Vertebrata</taxon>
        <taxon>Euteleostomi</taxon>
        <taxon>Actinopterygii</taxon>
        <taxon>Neopterygii</taxon>
        <taxon>Teleostei</taxon>
        <taxon>Neoteleostei</taxon>
        <taxon>Acanthomorphata</taxon>
        <taxon>Carangaria</taxon>
        <taxon>Pleuronectiformes</taxon>
        <taxon>Pleuronectoidei</taxon>
        <taxon>Pleuronectidae</taxon>
        <taxon>Pleuronectes</taxon>
    </lineage>
</organism>
<keyword evidence="1" id="KW-0812">Transmembrane</keyword>
<keyword evidence="1" id="KW-1133">Transmembrane helix</keyword>
<keyword evidence="1" id="KW-0472">Membrane</keyword>
<evidence type="ECO:0000256" key="1">
    <source>
        <dbReference type="SAM" id="Phobius"/>
    </source>
</evidence>
<name>A0A9N7TRU1_PLEPL</name>
<proteinExistence type="predicted"/>
<comment type="caution">
    <text evidence="2">The sequence shown here is derived from an EMBL/GenBank/DDBJ whole genome shotgun (WGS) entry which is preliminary data.</text>
</comment>
<evidence type="ECO:0000313" key="3">
    <source>
        <dbReference type="Proteomes" id="UP001153269"/>
    </source>
</evidence>
<evidence type="ECO:0000313" key="2">
    <source>
        <dbReference type="EMBL" id="CAB1417981.1"/>
    </source>
</evidence>
<dbReference type="EMBL" id="CADEAL010000296">
    <property type="protein sequence ID" value="CAB1417981.1"/>
    <property type="molecule type" value="Genomic_DNA"/>
</dbReference>
<reference evidence="2" key="1">
    <citation type="submission" date="2020-03" db="EMBL/GenBank/DDBJ databases">
        <authorList>
            <person name="Weist P."/>
        </authorList>
    </citation>
    <scope>NUCLEOTIDE SEQUENCE</scope>
</reference>
<sequence>MIIVFRAAQPDYRKLLLMTVCIFVQPLLEPRYGSVISLLRLEPVQERVVMKTPREQPLSYSLALSITVILPLTTLFPAGLAGCRSVVVPEQTESTGDNMEIASTGSVGAQRSFRL</sequence>
<dbReference type="Proteomes" id="UP001153269">
    <property type="component" value="Unassembled WGS sequence"/>
</dbReference>
<accession>A0A9N7TRU1</accession>
<protein>
    <submittedName>
        <fullName evidence="2">Uncharacterized protein</fullName>
    </submittedName>
</protein>
<keyword evidence="3" id="KW-1185">Reference proteome</keyword>
<feature type="transmembrane region" description="Helical" evidence="1">
    <location>
        <begin position="58"/>
        <end position="76"/>
    </location>
</feature>